<dbReference type="OrthoDB" id="9801958at2"/>
<dbReference type="Proteomes" id="UP000198995">
    <property type="component" value="Unassembled WGS sequence"/>
</dbReference>
<dbReference type="AlphaFoldDB" id="A0A1G6ZH30"/>
<dbReference type="GO" id="GO:0005524">
    <property type="term" value="F:ATP binding"/>
    <property type="evidence" value="ECO:0007669"/>
    <property type="project" value="UniProtKB-KW"/>
</dbReference>
<proteinExistence type="predicted"/>
<dbReference type="InterPro" id="IPR003439">
    <property type="entry name" value="ABC_transporter-like_ATP-bd"/>
</dbReference>
<reference evidence="5 6" key="1">
    <citation type="submission" date="2016-10" db="EMBL/GenBank/DDBJ databases">
        <authorList>
            <person name="de Groot N.N."/>
        </authorList>
    </citation>
    <scope>NUCLEOTIDE SEQUENCE [LARGE SCALE GENOMIC DNA]</scope>
    <source>
        <strain evidence="5 6">DSM 20475</strain>
    </source>
</reference>
<evidence type="ECO:0000256" key="1">
    <source>
        <dbReference type="ARBA" id="ARBA00022448"/>
    </source>
</evidence>
<evidence type="ECO:0000256" key="3">
    <source>
        <dbReference type="ARBA" id="ARBA00022840"/>
    </source>
</evidence>
<dbReference type="EMBL" id="FNAF01000013">
    <property type="protein sequence ID" value="SDE01929.1"/>
    <property type="molecule type" value="Genomic_DNA"/>
</dbReference>
<dbReference type="PANTHER" id="PTHR42781">
    <property type="entry name" value="SPERMIDINE/PUTRESCINE IMPORT ATP-BINDING PROTEIN POTA"/>
    <property type="match status" value="1"/>
</dbReference>
<feature type="domain" description="ABC transporter" evidence="4">
    <location>
        <begin position="3"/>
        <end position="231"/>
    </location>
</feature>
<evidence type="ECO:0000313" key="6">
    <source>
        <dbReference type="Proteomes" id="UP000198995"/>
    </source>
</evidence>
<dbReference type="InterPro" id="IPR027417">
    <property type="entry name" value="P-loop_NTPase"/>
</dbReference>
<dbReference type="PROSITE" id="PS50893">
    <property type="entry name" value="ABC_TRANSPORTER_2"/>
    <property type="match status" value="1"/>
</dbReference>
<dbReference type="InterPro" id="IPR003593">
    <property type="entry name" value="AAA+_ATPase"/>
</dbReference>
<accession>A0A1G6ZH30</accession>
<evidence type="ECO:0000259" key="4">
    <source>
        <dbReference type="PROSITE" id="PS50893"/>
    </source>
</evidence>
<evidence type="ECO:0000256" key="2">
    <source>
        <dbReference type="ARBA" id="ARBA00022741"/>
    </source>
</evidence>
<dbReference type="SUPFAM" id="SSF52540">
    <property type="entry name" value="P-loop containing nucleoside triphosphate hydrolases"/>
    <property type="match status" value="1"/>
</dbReference>
<name>A0A1G6ZH30_PEPNI</name>
<keyword evidence="2" id="KW-0547">Nucleotide-binding</keyword>
<sequence length="241" mass="27105">MIYELTHLNFNYASDQPVLKDLSLQIKGGERWAVIGRSGSGKSTLLQLLAGLIQPMEGHVQYQGKDLLAPDASIQMVFQTYGLFPWKTVAENIELPLRLQGLGRQERELARKEMLRHLQLENYADAYPQALSGGQRQRIALGRAMMTRPEVLLLDEPFSALDAFTRDTLQLFLMDLLQKHDMTSVLVTHQIDEAVRLADHFLLLYPQGSGSALLHKKADQEDDAAVAMRISDALREGLHES</sequence>
<dbReference type="PANTHER" id="PTHR42781:SF4">
    <property type="entry name" value="SPERMIDINE_PUTRESCINE IMPORT ATP-BINDING PROTEIN POTA"/>
    <property type="match status" value="1"/>
</dbReference>
<keyword evidence="1" id="KW-0813">Transport</keyword>
<dbReference type="Gene3D" id="3.40.50.300">
    <property type="entry name" value="P-loop containing nucleotide triphosphate hydrolases"/>
    <property type="match status" value="1"/>
</dbReference>
<dbReference type="PROSITE" id="PS00211">
    <property type="entry name" value="ABC_TRANSPORTER_1"/>
    <property type="match status" value="1"/>
</dbReference>
<protein>
    <submittedName>
        <fullName evidence="5">ABC-type nitrate/sulfonate/bicarbonate transport system, ATPase component</fullName>
    </submittedName>
</protein>
<gene>
    <name evidence="5" type="ORF">SAMN04489866_11327</name>
</gene>
<keyword evidence="3" id="KW-0067">ATP-binding</keyword>
<dbReference type="Pfam" id="PF00005">
    <property type="entry name" value="ABC_tran"/>
    <property type="match status" value="1"/>
</dbReference>
<dbReference type="RefSeq" id="WP_091792283.1">
    <property type="nucleotide sequence ID" value="NZ_FNAF01000013.1"/>
</dbReference>
<dbReference type="InterPro" id="IPR017871">
    <property type="entry name" value="ABC_transporter-like_CS"/>
</dbReference>
<dbReference type="InterPro" id="IPR050093">
    <property type="entry name" value="ABC_SmlMolc_Importer"/>
</dbReference>
<organism evidence="5 6">
    <name type="scientific">Peptococcus niger</name>
    <dbReference type="NCBI Taxonomy" id="2741"/>
    <lineage>
        <taxon>Bacteria</taxon>
        <taxon>Bacillati</taxon>
        <taxon>Bacillota</taxon>
        <taxon>Clostridia</taxon>
        <taxon>Eubacteriales</taxon>
        <taxon>Peptococcaceae</taxon>
        <taxon>Peptococcus</taxon>
    </lineage>
</organism>
<dbReference type="GO" id="GO:0016887">
    <property type="term" value="F:ATP hydrolysis activity"/>
    <property type="evidence" value="ECO:0007669"/>
    <property type="project" value="InterPro"/>
</dbReference>
<evidence type="ECO:0000313" key="5">
    <source>
        <dbReference type="EMBL" id="SDE01929.1"/>
    </source>
</evidence>
<dbReference type="STRING" id="2741.SAMN04489866_11327"/>
<keyword evidence="6" id="KW-1185">Reference proteome</keyword>
<dbReference type="SMART" id="SM00382">
    <property type="entry name" value="AAA"/>
    <property type="match status" value="1"/>
</dbReference>